<evidence type="ECO:0000313" key="3">
    <source>
        <dbReference type="Proteomes" id="UP000036890"/>
    </source>
</evidence>
<dbReference type="RefSeq" id="WP_010481024.1">
    <property type="nucleotide sequence ID" value="NZ_AJLO02000041.1"/>
</dbReference>
<dbReference type="OrthoDB" id="6008970at2"/>
<dbReference type="EMBL" id="AJLO02000041">
    <property type="protein sequence ID" value="KOE97484.1"/>
    <property type="molecule type" value="Genomic_DNA"/>
</dbReference>
<feature type="region of interest" description="Disordered" evidence="1">
    <location>
        <begin position="29"/>
        <end position="54"/>
    </location>
</feature>
<dbReference type="AlphaFoldDB" id="A0A0L8A5Q9"/>
<dbReference type="PROSITE" id="PS51257">
    <property type="entry name" value="PROKAR_LIPOPROTEIN"/>
    <property type="match status" value="1"/>
</dbReference>
<sequence>MIKTTPLQTALIAALLGSVALVGCKKKEESTDSNAAPAATAPAEPAAPAPMTGAPPPMAEAAAVSVSAVTVGKTAAADKSVATTALFAPKDDIIVSVKTDGAANNVTVGAKLTYQDGQVAGEQNATLNTSGAETTNVTFKNAKGWPAGKYRAEVTVDGKAAGTPQEFEVK</sequence>
<protein>
    <recommendedName>
        <fullName evidence="4">Lipoprotein</fullName>
    </recommendedName>
</protein>
<comment type="caution">
    <text evidence="2">The sequence shown here is derived from an EMBL/GenBank/DDBJ whole genome shotgun (WGS) entry which is preliminary data.</text>
</comment>
<organism evidence="2 3">
    <name type="scientific">Stenotrophomonas geniculata N1</name>
    <dbReference type="NCBI Taxonomy" id="1167641"/>
    <lineage>
        <taxon>Bacteria</taxon>
        <taxon>Pseudomonadati</taxon>
        <taxon>Pseudomonadota</taxon>
        <taxon>Gammaproteobacteria</taxon>
        <taxon>Lysobacterales</taxon>
        <taxon>Lysobacteraceae</taxon>
        <taxon>Stenotrophomonas</taxon>
    </lineage>
</organism>
<feature type="compositionally biased region" description="Pro residues" evidence="1">
    <location>
        <begin position="45"/>
        <end position="54"/>
    </location>
</feature>
<evidence type="ECO:0008006" key="4">
    <source>
        <dbReference type="Google" id="ProtNLM"/>
    </source>
</evidence>
<gene>
    <name evidence="2" type="ORF">W7K_18535</name>
</gene>
<dbReference type="Proteomes" id="UP000036890">
    <property type="component" value="Unassembled WGS sequence"/>
</dbReference>
<proteinExistence type="predicted"/>
<name>A0A0L8A5Q9_9GAMM</name>
<reference evidence="2 3" key="1">
    <citation type="journal article" date="2012" name="J. Bacteriol.">
        <title>Genome sequence of a novel nicotine-degrading strain, Pseudomonas geniculata N1.</title>
        <authorList>
            <person name="Tang H."/>
            <person name="Yu H."/>
            <person name="Tai C."/>
            <person name="Huang K."/>
            <person name="Liu Y."/>
            <person name="Wang L."/>
            <person name="Yao Y."/>
            <person name="Wu G."/>
            <person name="Xu P."/>
        </authorList>
    </citation>
    <scope>NUCLEOTIDE SEQUENCE [LARGE SCALE GENOMIC DNA]</scope>
    <source>
        <strain evidence="2 3">N1</strain>
    </source>
</reference>
<evidence type="ECO:0000313" key="2">
    <source>
        <dbReference type="EMBL" id="KOE97484.1"/>
    </source>
</evidence>
<accession>A0A0L8A5Q9</accession>
<feature type="compositionally biased region" description="Low complexity" evidence="1">
    <location>
        <begin position="35"/>
        <end position="44"/>
    </location>
</feature>
<evidence type="ECO:0000256" key="1">
    <source>
        <dbReference type="SAM" id="MobiDB-lite"/>
    </source>
</evidence>